<evidence type="ECO:0000313" key="2">
    <source>
        <dbReference type="Proteomes" id="UP000005426"/>
    </source>
</evidence>
<dbReference type="eggNOG" id="ENOG502S6RS">
    <property type="taxonomic scope" value="Eukaryota"/>
</dbReference>
<dbReference type="HOGENOM" id="CLU_037224_0_0_1"/>
<evidence type="ECO:0000313" key="1">
    <source>
        <dbReference type="EMBL" id="EHK46639.1"/>
    </source>
</evidence>
<dbReference type="Proteomes" id="UP000005426">
    <property type="component" value="Unassembled WGS sequence"/>
</dbReference>
<gene>
    <name evidence="1" type="ORF">TRIATDRAFT_299200</name>
</gene>
<comment type="caution">
    <text evidence="1">The sequence shown here is derived from an EMBL/GenBank/DDBJ whole genome shotgun (WGS) entry which is preliminary data.</text>
</comment>
<protein>
    <submittedName>
        <fullName evidence="1">Uncharacterized protein</fullName>
    </submittedName>
</protein>
<name>G9NRK6_HYPAI</name>
<dbReference type="AlphaFoldDB" id="G9NRK6"/>
<proteinExistence type="predicted"/>
<organism evidence="1 2">
    <name type="scientific">Hypocrea atroviridis (strain ATCC 20476 / IMI 206040)</name>
    <name type="common">Trichoderma atroviride</name>
    <dbReference type="NCBI Taxonomy" id="452589"/>
    <lineage>
        <taxon>Eukaryota</taxon>
        <taxon>Fungi</taxon>
        <taxon>Dikarya</taxon>
        <taxon>Ascomycota</taxon>
        <taxon>Pezizomycotina</taxon>
        <taxon>Sordariomycetes</taxon>
        <taxon>Hypocreomycetidae</taxon>
        <taxon>Hypocreales</taxon>
        <taxon>Hypocreaceae</taxon>
        <taxon>Trichoderma</taxon>
    </lineage>
</organism>
<reference evidence="1 2" key="1">
    <citation type="journal article" date="2011" name="Genome Biol.">
        <title>Comparative genome sequence analysis underscores mycoparasitism as the ancestral life style of Trichoderma.</title>
        <authorList>
            <person name="Kubicek C.P."/>
            <person name="Herrera-Estrella A."/>
            <person name="Seidl-Seiboth V."/>
            <person name="Martinez D.A."/>
            <person name="Druzhinina I.S."/>
            <person name="Thon M."/>
            <person name="Zeilinger S."/>
            <person name="Casas-Flores S."/>
            <person name="Horwitz B.A."/>
            <person name="Mukherjee P.K."/>
            <person name="Mukherjee M."/>
            <person name="Kredics L."/>
            <person name="Alcaraz L.D."/>
            <person name="Aerts A."/>
            <person name="Antal Z."/>
            <person name="Atanasova L."/>
            <person name="Cervantes-Badillo M.G."/>
            <person name="Challacombe J."/>
            <person name="Chertkov O."/>
            <person name="McCluskey K."/>
            <person name="Coulpier F."/>
            <person name="Deshpande N."/>
            <person name="von Doehren H."/>
            <person name="Ebbole D.J."/>
            <person name="Esquivel-Naranjo E.U."/>
            <person name="Fekete E."/>
            <person name="Flipphi M."/>
            <person name="Glaser F."/>
            <person name="Gomez-Rodriguez E.Y."/>
            <person name="Gruber S."/>
            <person name="Han C."/>
            <person name="Henrissat B."/>
            <person name="Hermosa R."/>
            <person name="Hernandez-Onate M."/>
            <person name="Karaffa L."/>
            <person name="Kosti I."/>
            <person name="Le Crom S."/>
            <person name="Lindquist E."/>
            <person name="Lucas S."/>
            <person name="Luebeck M."/>
            <person name="Luebeck P.S."/>
            <person name="Margeot A."/>
            <person name="Metz B."/>
            <person name="Misra M."/>
            <person name="Nevalainen H."/>
            <person name="Omann M."/>
            <person name="Packer N."/>
            <person name="Perrone G."/>
            <person name="Uresti-Rivera E.E."/>
            <person name="Salamov A."/>
            <person name="Schmoll M."/>
            <person name="Seiboth B."/>
            <person name="Shapiro H."/>
            <person name="Sukno S."/>
            <person name="Tamayo-Ramos J.A."/>
            <person name="Tisch D."/>
            <person name="Wiest A."/>
            <person name="Wilkinson H.H."/>
            <person name="Zhang M."/>
            <person name="Coutinho P.M."/>
            <person name="Kenerley C.M."/>
            <person name="Monte E."/>
            <person name="Baker S.E."/>
            <person name="Grigoriev I.V."/>
        </authorList>
    </citation>
    <scope>NUCLEOTIDE SEQUENCE [LARGE SCALE GENOMIC DNA]</scope>
    <source>
        <strain evidence="2">ATCC 20476 / IMI 206040</strain>
    </source>
</reference>
<dbReference type="OMA" id="PIHPLGN"/>
<sequence>MGSTTPQVQIIDKSDHTKQYVVTLNDAYPLPSLEKGNIRIRSRIISVTTNTFTYARLGHVLGWWNVWPAIPSLPAPYDDSSKYGRISAWGYCEVTESQNDKIPVGTQLFGYLPIGDYPEILQVVVDDETGHILETTERRAGLMHIYNRYLPSPPGVDPLSADTRSSAAWDAVARPLAETSYLLNRHAFGWDKTKLVHPSGAPVPWTSDDASLADAVVVLFGASGKTALGLAHQLRRARPAEHQPRKVVAVGSAKSRDFTEGTGLFSDVLLYEDVSGGTSASVVAKLGIDANTKVLLANFGGRGTADQELHAAVTRVSKNVVTLMVGGDPTGNGSGFGSMPSGSVVCSASHLRDAALKLDGATAYFENSAREWSRFKEDVAAKAMKLQWGKGLQEYSQGWDALCSGSVDPTLGLVYEI</sequence>
<dbReference type="InterPro" id="IPR021276">
    <property type="entry name" value="DUF2855"/>
</dbReference>
<dbReference type="KEGG" id="tatv:25781308"/>
<dbReference type="GeneID" id="25781308"/>
<dbReference type="RefSeq" id="XP_013944833.1">
    <property type="nucleotide sequence ID" value="XM_014089358.1"/>
</dbReference>
<keyword evidence="2" id="KW-1185">Reference proteome</keyword>
<dbReference type="EMBL" id="ABDG02000022">
    <property type="protein sequence ID" value="EHK46639.1"/>
    <property type="molecule type" value="Genomic_DNA"/>
</dbReference>
<dbReference type="Pfam" id="PF11017">
    <property type="entry name" value="DUF2855"/>
    <property type="match status" value="1"/>
</dbReference>
<dbReference type="STRING" id="452589.G9NRK6"/>
<dbReference type="OrthoDB" id="192702at2759"/>
<accession>G9NRK6</accession>